<feature type="active site" description="Proton acceptor" evidence="8">
    <location>
        <position position="266"/>
    </location>
</feature>
<keyword evidence="8" id="KW-0464">Manganese</keyword>
<comment type="cofactor">
    <cofactor evidence="8">
        <name>Mg(2+)</name>
        <dbReference type="ChEBI" id="CHEBI:18420"/>
    </cofactor>
    <cofactor evidence="8">
        <name>Mn(2+)</name>
        <dbReference type="ChEBI" id="CHEBI:29035"/>
    </cofactor>
</comment>
<keyword evidence="5 8" id="KW-0547">Nucleotide-binding</keyword>
<comment type="caution">
    <text evidence="9">The sequence shown here is derived from an EMBL/GenBank/DDBJ whole genome shotgun (WGS) entry which is preliminary data.</text>
</comment>
<feature type="binding site" evidence="8">
    <location>
        <position position="267"/>
    </location>
    <ligand>
        <name>Mg(2+)</name>
        <dbReference type="ChEBI" id="CHEBI:18420"/>
    </ligand>
</feature>
<evidence type="ECO:0000256" key="4">
    <source>
        <dbReference type="ARBA" id="ARBA00022723"/>
    </source>
</evidence>
<feature type="binding site" evidence="8">
    <location>
        <position position="106"/>
    </location>
    <ligand>
        <name>ATP</name>
        <dbReference type="ChEBI" id="CHEBI:30616"/>
    </ligand>
</feature>
<dbReference type="InterPro" id="IPR003846">
    <property type="entry name" value="SelO"/>
</dbReference>
<keyword evidence="2 8" id="KW-0808">Transferase</keyword>
<dbReference type="GO" id="GO:0000287">
    <property type="term" value="F:magnesium ion binding"/>
    <property type="evidence" value="ECO:0007669"/>
    <property type="project" value="UniProtKB-UniRule"/>
</dbReference>
<keyword evidence="6 8" id="KW-0067">ATP-binding</keyword>
<evidence type="ECO:0000256" key="1">
    <source>
        <dbReference type="ARBA" id="ARBA00009747"/>
    </source>
</evidence>
<dbReference type="InParanoid" id="A0A4R2PIW6"/>
<comment type="similarity">
    <text evidence="1 8">Belongs to the SELO family.</text>
</comment>
<comment type="catalytic activity">
    <reaction evidence="8">
        <text>L-tyrosyl-[protein] + UTP = O-(5'-uridylyl)-L-tyrosyl-[protein] + diphosphate</text>
        <dbReference type="Rhea" id="RHEA:83887"/>
        <dbReference type="Rhea" id="RHEA-COMP:10136"/>
        <dbReference type="Rhea" id="RHEA-COMP:20238"/>
        <dbReference type="ChEBI" id="CHEBI:33019"/>
        <dbReference type="ChEBI" id="CHEBI:46398"/>
        <dbReference type="ChEBI" id="CHEBI:46858"/>
        <dbReference type="ChEBI" id="CHEBI:90602"/>
    </reaction>
</comment>
<dbReference type="EC" id="2.7.7.-" evidence="8"/>
<evidence type="ECO:0000313" key="10">
    <source>
        <dbReference type="Proteomes" id="UP000295399"/>
    </source>
</evidence>
<keyword evidence="4 8" id="KW-0479">Metal-binding</keyword>
<comment type="catalytic activity">
    <reaction evidence="8">
        <text>L-seryl-[protein] + UTP = O-(5'-uridylyl)-L-seryl-[protein] + diphosphate</text>
        <dbReference type="Rhea" id="RHEA:64604"/>
        <dbReference type="Rhea" id="RHEA-COMP:9863"/>
        <dbReference type="Rhea" id="RHEA-COMP:16635"/>
        <dbReference type="ChEBI" id="CHEBI:29999"/>
        <dbReference type="ChEBI" id="CHEBI:33019"/>
        <dbReference type="ChEBI" id="CHEBI:46398"/>
        <dbReference type="ChEBI" id="CHEBI:156051"/>
    </reaction>
</comment>
<dbReference type="PANTHER" id="PTHR32057:SF14">
    <property type="entry name" value="PROTEIN ADENYLYLTRANSFERASE SELO, MITOCHONDRIAL"/>
    <property type="match status" value="1"/>
</dbReference>
<proteinExistence type="inferred from homology"/>
<dbReference type="FunCoup" id="A0A4R2PIW6">
    <property type="interactions" value="444"/>
</dbReference>
<dbReference type="GO" id="GO:0030145">
    <property type="term" value="F:manganese ion binding"/>
    <property type="evidence" value="ECO:0007669"/>
    <property type="project" value="UniProtKB-UniRule"/>
</dbReference>
<feature type="binding site" evidence="8">
    <location>
        <position position="126"/>
    </location>
    <ligand>
        <name>ATP</name>
        <dbReference type="ChEBI" id="CHEBI:30616"/>
    </ligand>
</feature>
<feature type="binding site" evidence="8">
    <location>
        <position position="139"/>
    </location>
    <ligand>
        <name>ATP</name>
        <dbReference type="ChEBI" id="CHEBI:30616"/>
    </ligand>
</feature>
<dbReference type="Pfam" id="PF02696">
    <property type="entry name" value="SelO"/>
    <property type="match status" value="1"/>
</dbReference>
<dbReference type="NCBIfam" id="NF000658">
    <property type="entry name" value="PRK00029.1"/>
    <property type="match status" value="1"/>
</dbReference>
<reference evidence="9 10" key="1">
    <citation type="submission" date="2019-03" db="EMBL/GenBank/DDBJ databases">
        <title>Genomic Encyclopedia of Type Strains, Phase IV (KMG-IV): sequencing the most valuable type-strain genomes for metagenomic binning, comparative biology and taxonomic classification.</title>
        <authorList>
            <person name="Goeker M."/>
        </authorList>
    </citation>
    <scope>NUCLEOTIDE SEQUENCE [LARGE SCALE GENOMIC DNA]</scope>
    <source>
        <strain evidence="9 10">DSM 2132</strain>
    </source>
</reference>
<dbReference type="EMBL" id="SLXO01000006">
    <property type="protein sequence ID" value="TCP33885.1"/>
    <property type="molecule type" value="Genomic_DNA"/>
</dbReference>
<feature type="binding site" evidence="8">
    <location>
        <position position="138"/>
    </location>
    <ligand>
        <name>ATP</name>
        <dbReference type="ChEBI" id="CHEBI:30616"/>
    </ligand>
</feature>
<evidence type="ECO:0000256" key="8">
    <source>
        <dbReference type="HAMAP-Rule" id="MF_00692"/>
    </source>
</evidence>
<dbReference type="OrthoDB" id="9776281at2"/>
<keyword evidence="7 8" id="KW-0460">Magnesium</keyword>
<protein>
    <recommendedName>
        <fullName evidence="8">Protein nucleotidyltransferase YdiU</fullName>
        <ecNumber evidence="8">2.7.7.-</ecNumber>
    </recommendedName>
    <alternativeName>
        <fullName evidence="8">Protein adenylyltransferase YdiU</fullName>
        <ecNumber evidence="8">2.7.7.108</ecNumber>
    </alternativeName>
    <alternativeName>
        <fullName evidence="8">Protein uridylyltransferase YdiU</fullName>
        <ecNumber evidence="8">2.7.7.-</ecNumber>
    </alternativeName>
</protein>
<comment type="catalytic activity">
    <reaction evidence="8">
        <text>L-seryl-[protein] + ATP = 3-O-(5'-adenylyl)-L-seryl-[protein] + diphosphate</text>
        <dbReference type="Rhea" id="RHEA:58120"/>
        <dbReference type="Rhea" id="RHEA-COMP:9863"/>
        <dbReference type="Rhea" id="RHEA-COMP:15073"/>
        <dbReference type="ChEBI" id="CHEBI:29999"/>
        <dbReference type="ChEBI" id="CHEBI:30616"/>
        <dbReference type="ChEBI" id="CHEBI:33019"/>
        <dbReference type="ChEBI" id="CHEBI:142516"/>
        <dbReference type="EC" id="2.7.7.108"/>
    </reaction>
</comment>
<name>A0A4R2PIW6_RHOSA</name>
<keyword evidence="3 8" id="KW-0548">Nucleotidyltransferase</keyword>
<evidence type="ECO:0000256" key="6">
    <source>
        <dbReference type="ARBA" id="ARBA00022840"/>
    </source>
</evidence>
<comment type="catalytic activity">
    <reaction evidence="8">
        <text>L-tyrosyl-[protein] + ATP = O-(5'-adenylyl)-L-tyrosyl-[protein] + diphosphate</text>
        <dbReference type="Rhea" id="RHEA:54288"/>
        <dbReference type="Rhea" id="RHEA-COMP:10136"/>
        <dbReference type="Rhea" id="RHEA-COMP:13846"/>
        <dbReference type="ChEBI" id="CHEBI:30616"/>
        <dbReference type="ChEBI" id="CHEBI:33019"/>
        <dbReference type="ChEBI" id="CHEBI:46858"/>
        <dbReference type="ChEBI" id="CHEBI:83624"/>
        <dbReference type="EC" id="2.7.7.108"/>
    </reaction>
</comment>
<organism evidence="9 10">
    <name type="scientific">Rhodothalassium salexigens DSM 2132</name>
    <dbReference type="NCBI Taxonomy" id="1188247"/>
    <lineage>
        <taxon>Bacteria</taxon>
        <taxon>Pseudomonadati</taxon>
        <taxon>Pseudomonadota</taxon>
        <taxon>Alphaproteobacteria</taxon>
        <taxon>Rhodothalassiales</taxon>
        <taxon>Rhodothalassiaceae</taxon>
        <taxon>Rhodothalassium</taxon>
    </lineage>
</organism>
<sequence length="510" mass="55089">MEDHAAARAAAPDRPGASPLAFDNSYARLPDRFFARLAPTPVSEPRLLRVNHGLAERLGTNAAALSTAAGVAMLAGNRVPSGAEPLAMAYAGHQFGQYNPQLGDGRALLLGEVVGTDGVRYDIQLKGSGRTPFSRMGDGRSALGPVIREYIVSEAMAALGVPTTRALAMVATGDRVLRQDGPEPGGVMTRVARGHVRIGTFEFFRNQGDLDALRRLADYVIDRHYPDVTSAERPYLALLDAVVAAQADLVAAWLAVGFIHGVMNTDNCGIAGETIDYGPCAFMDRYHPETVYSSIDLGGRYAFNRQPQIAQWNLARFAECLLPLIADDPQDAIPDAEAALSRFAARFDAAHIGSLRAKLGLATAEDDDHTLALDLLATMADNRADFTLTFRRLSDLDGADPGPAGDAPVRALFDDPEAFDAWAARWRARLGRETRDDRARQAAMRATNPAFIPRNHRIQQAIDAAYDGHMGVIDDLMAVLSRPYDDQPAFAAYAEPPQPHEVVQQTFCGT</sequence>
<dbReference type="GO" id="GO:0005524">
    <property type="term" value="F:ATP binding"/>
    <property type="evidence" value="ECO:0007669"/>
    <property type="project" value="UniProtKB-UniRule"/>
</dbReference>
<dbReference type="Proteomes" id="UP000295399">
    <property type="component" value="Unassembled WGS sequence"/>
</dbReference>
<dbReference type="HAMAP" id="MF_00692">
    <property type="entry name" value="SelO"/>
    <property type="match status" value="1"/>
</dbReference>
<feature type="binding site" evidence="8">
    <location>
        <position position="276"/>
    </location>
    <ligand>
        <name>Mg(2+)</name>
        <dbReference type="ChEBI" id="CHEBI:18420"/>
    </ligand>
</feature>
<dbReference type="GO" id="GO:0070733">
    <property type="term" value="F:AMPylase activity"/>
    <property type="evidence" value="ECO:0007669"/>
    <property type="project" value="UniProtKB-EC"/>
</dbReference>
<accession>A0A4R2PIW6</accession>
<evidence type="ECO:0000256" key="2">
    <source>
        <dbReference type="ARBA" id="ARBA00022679"/>
    </source>
</evidence>
<keyword evidence="10" id="KW-1185">Reference proteome</keyword>
<evidence type="ECO:0000256" key="3">
    <source>
        <dbReference type="ARBA" id="ARBA00022695"/>
    </source>
</evidence>
<dbReference type="EC" id="2.7.7.108" evidence="8"/>
<comment type="catalytic activity">
    <reaction evidence="8">
        <text>L-threonyl-[protein] + ATP = 3-O-(5'-adenylyl)-L-threonyl-[protein] + diphosphate</text>
        <dbReference type="Rhea" id="RHEA:54292"/>
        <dbReference type="Rhea" id="RHEA-COMP:11060"/>
        <dbReference type="Rhea" id="RHEA-COMP:13847"/>
        <dbReference type="ChEBI" id="CHEBI:30013"/>
        <dbReference type="ChEBI" id="CHEBI:30616"/>
        <dbReference type="ChEBI" id="CHEBI:33019"/>
        <dbReference type="ChEBI" id="CHEBI:138113"/>
        <dbReference type="EC" id="2.7.7.108"/>
    </reaction>
</comment>
<feature type="binding site" evidence="8">
    <location>
        <position position="276"/>
    </location>
    <ligand>
        <name>ATP</name>
        <dbReference type="ChEBI" id="CHEBI:30616"/>
    </ligand>
</feature>
<evidence type="ECO:0000256" key="7">
    <source>
        <dbReference type="ARBA" id="ARBA00022842"/>
    </source>
</evidence>
<evidence type="ECO:0000256" key="5">
    <source>
        <dbReference type="ARBA" id="ARBA00022741"/>
    </source>
</evidence>
<dbReference type="RefSeq" id="WP_132708552.1">
    <property type="nucleotide sequence ID" value="NZ_JACIGF010000006.1"/>
</dbReference>
<gene>
    <name evidence="8" type="primary">ydiU</name>
    <name evidence="8" type="synonym">selO</name>
    <name evidence="9" type="ORF">EV659_10643</name>
</gene>
<feature type="binding site" evidence="8">
    <location>
        <position position="103"/>
    </location>
    <ligand>
        <name>ATP</name>
        <dbReference type="ChEBI" id="CHEBI:30616"/>
    </ligand>
</feature>
<dbReference type="PANTHER" id="PTHR32057">
    <property type="entry name" value="PROTEIN ADENYLYLTRANSFERASE SELO, MITOCHONDRIAL"/>
    <property type="match status" value="1"/>
</dbReference>
<comment type="function">
    <text evidence="8">Nucleotidyltransferase involved in the post-translational modification of proteins. It can catalyze the addition of adenosine monophosphate (AMP) or uridine monophosphate (UMP) to a protein, resulting in modifications known as AMPylation and UMPylation.</text>
</comment>
<feature type="binding site" evidence="8">
    <location>
        <position position="105"/>
    </location>
    <ligand>
        <name>ATP</name>
        <dbReference type="ChEBI" id="CHEBI:30616"/>
    </ligand>
</feature>
<evidence type="ECO:0000313" key="9">
    <source>
        <dbReference type="EMBL" id="TCP33885.1"/>
    </source>
</evidence>
<dbReference type="AlphaFoldDB" id="A0A4R2PIW6"/>
<comment type="catalytic activity">
    <reaction evidence="8">
        <text>L-histidyl-[protein] + UTP = N(tele)-(5'-uridylyl)-L-histidyl-[protein] + diphosphate</text>
        <dbReference type="Rhea" id="RHEA:83891"/>
        <dbReference type="Rhea" id="RHEA-COMP:9745"/>
        <dbReference type="Rhea" id="RHEA-COMP:20239"/>
        <dbReference type="ChEBI" id="CHEBI:29979"/>
        <dbReference type="ChEBI" id="CHEBI:33019"/>
        <dbReference type="ChEBI" id="CHEBI:46398"/>
        <dbReference type="ChEBI" id="CHEBI:233474"/>
    </reaction>
</comment>
<feature type="binding site" evidence="8">
    <location>
        <position position="197"/>
    </location>
    <ligand>
        <name>ATP</name>
        <dbReference type="ChEBI" id="CHEBI:30616"/>
    </ligand>
</feature>
<feature type="binding site" evidence="8">
    <location>
        <position position="190"/>
    </location>
    <ligand>
        <name>ATP</name>
        <dbReference type="ChEBI" id="CHEBI:30616"/>
    </ligand>
</feature>